<sequence>MHEGGIAAANKNDIDQHAVDTVCALNLNSAAFFKINVTKFSGVFCGACKNAANSFSGAKTLKNAAKSQFCCSVGKSMRIMKHA</sequence>
<reference evidence="1 2" key="1">
    <citation type="submission" date="2019-06" db="EMBL/GenBank/DDBJ databases">
        <title>WGS assembly of Gossypium darwinii.</title>
        <authorList>
            <person name="Chen Z.J."/>
            <person name="Sreedasyam A."/>
            <person name="Ando A."/>
            <person name="Song Q."/>
            <person name="De L."/>
            <person name="Hulse-Kemp A."/>
            <person name="Ding M."/>
            <person name="Ye W."/>
            <person name="Kirkbride R."/>
            <person name="Jenkins J."/>
            <person name="Plott C."/>
            <person name="Lovell J."/>
            <person name="Lin Y.-M."/>
            <person name="Vaughn R."/>
            <person name="Liu B."/>
            <person name="Li W."/>
            <person name="Simpson S."/>
            <person name="Scheffler B."/>
            <person name="Saski C."/>
            <person name="Grover C."/>
            <person name="Hu G."/>
            <person name="Conover J."/>
            <person name="Carlson J."/>
            <person name="Shu S."/>
            <person name="Boston L."/>
            <person name="Williams M."/>
            <person name="Peterson D."/>
            <person name="Mcgee K."/>
            <person name="Jones D."/>
            <person name="Wendel J."/>
            <person name="Stelly D."/>
            <person name="Grimwood J."/>
            <person name="Schmutz J."/>
        </authorList>
    </citation>
    <scope>NUCLEOTIDE SEQUENCE [LARGE SCALE GENOMIC DNA]</scope>
    <source>
        <strain evidence="1">1808015.09</strain>
    </source>
</reference>
<evidence type="ECO:0000313" key="1">
    <source>
        <dbReference type="EMBL" id="TYG86305.1"/>
    </source>
</evidence>
<dbReference type="AlphaFoldDB" id="A0A5D2DZ93"/>
<organism evidence="1 2">
    <name type="scientific">Gossypium darwinii</name>
    <name type="common">Darwin's cotton</name>
    <name type="synonym">Gossypium barbadense var. darwinii</name>
    <dbReference type="NCBI Taxonomy" id="34276"/>
    <lineage>
        <taxon>Eukaryota</taxon>
        <taxon>Viridiplantae</taxon>
        <taxon>Streptophyta</taxon>
        <taxon>Embryophyta</taxon>
        <taxon>Tracheophyta</taxon>
        <taxon>Spermatophyta</taxon>
        <taxon>Magnoliopsida</taxon>
        <taxon>eudicotyledons</taxon>
        <taxon>Gunneridae</taxon>
        <taxon>Pentapetalae</taxon>
        <taxon>rosids</taxon>
        <taxon>malvids</taxon>
        <taxon>Malvales</taxon>
        <taxon>Malvaceae</taxon>
        <taxon>Malvoideae</taxon>
        <taxon>Gossypium</taxon>
    </lineage>
</organism>
<gene>
    <name evidence="1" type="ORF">ES288_A13G124100v1</name>
</gene>
<evidence type="ECO:0000313" key="2">
    <source>
        <dbReference type="Proteomes" id="UP000323506"/>
    </source>
</evidence>
<proteinExistence type="predicted"/>
<name>A0A5D2DZ93_GOSDA</name>
<dbReference type="Proteomes" id="UP000323506">
    <property type="component" value="Chromosome A13"/>
</dbReference>
<keyword evidence="2" id="KW-1185">Reference proteome</keyword>
<accession>A0A5D2DZ93</accession>
<dbReference type="EMBL" id="CM017700">
    <property type="protein sequence ID" value="TYG86305.1"/>
    <property type="molecule type" value="Genomic_DNA"/>
</dbReference>
<protein>
    <submittedName>
        <fullName evidence="1">Uncharacterized protein</fullName>
    </submittedName>
</protein>